<dbReference type="EnsemblPlants" id="PGSC0003DMT400024537">
    <property type="protein sequence ID" value="PGSC0003DMT400024537"/>
    <property type="gene ID" value="PGSC0003DMG401009486"/>
</dbReference>
<dbReference type="Proteomes" id="UP000011115">
    <property type="component" value="Unassembled WGS sequence"/>
</dbReference>
<protein>
    <submittedName>
        <fullName evidence="1">Uncharacterized protein</fullName>
    </submittedName>
</protein>
<accession>M1AKB0</accession>
<dbReference type="AlphaFoldDB" id="M1AKB0"/>
<dbReference type="Gramene" id="PGSC0003DMT400024537">
    <property type="protein sequence ID" value="PGSC0003DMT400024537"/>
    <property type="gene ID" value="PGSC0003DMG401009486"/>
</dbReference>
<dbReference type="HOGENOM" id="CLU_2214672_0_0_1"/>
<proteinExistence type="predicted"/>
<organism evidence="1 2">
    <name type="scientific">Solanum tuberosum</name>
    <name type="common">Potato</name>
    <dbReference type="NCBI Taxonomy" id="4113"/>
    <lineage>
        <taxon>Eukaryota</taxon>
        <taxon>Viridiplantae</taxon>
        <taxon>Streptophyta</taxon>
        <taxon>Embryophyta</taxon>
        <taxon>Tracheophyta</taxon>
        <taxon>Spermatophyta</taxon>
        <taxon>Magnoliopsida</taxon>
        <taxon>eudicotyledons</taxon>
        <taxon>Gunneridae</taxon>
        <taxon>Pentapetalae</taxon>
        <taxon>asterids</taxon>
        <taxon>lamiids</taxon>
        <taxon>Solanales</taxon>
        <taxon>Solanaceae</taxon>
        <taxon>Solanoideae</taxon>
        <taxon>Solaneae</taxon>
        <taxon>Solanum</taxon>
    </lineage>
</organism>
<reference evidence="2" key="1">
    <citation type="journal article" date="2011" name="Nature">
        <title>Genome sequence and analysis of the tuber crop potato.</title>
        <authorList>
            <consortium name="The Potato Genome Sequencing Consortium"/>
        </authorList>
    </citation>
    <scope>NUCLEOTIDE SEQUENCE [LARGE SCALE GENOMIC DNA]</scope>
    <source>
        <strain evidence="2">cv. DM1-3 516 R44</strain>
    </source>
</reference>
<keyword evidence="2" id="KW-1185">Reference proteome</keyword>
<evidence type="ECO:0000313" key="2">
    <source>
        <dbReference type="Proteomes" id="UP000011115"/>
    </source>
</evidence>
<dbReference type="InParanoid" id="M1AKB0"/>
<dbReference type="PaxDb" id="4113-PGSC0003DMT400024537"/>
<sequence length="107" mass="11913">MRRITKLGIHQGKSNSWELTSYNITLAKSTYHYPVFRSICPKVAQNGTKDLVSSPLLSCSDSPKMLPHLCQILQSDTHPSNSPSNIAPLNSLPHWNYLLCFLGISTT</sequence>
<name>M1AKB0_SOLTU</name>
<evidence type="ECO:0000313" key="1">
    <source>
        <dbReference type="EnsemblPlants" id="PGSC0003DMT400024537"/>
    </source>
</evidence>
<reference evidence="1" key="2">
    <citation type="submission" date="2015-06" db="UniProtKB">
        <authorList>
            <consortium name="EnsemblPlants"/>
        </authorList>
    </citation>
    <scope>IDENTIFICATION</scope>
    <source>
        <strain evidence="1">DM1-3 516 R44</strain>
    </source>
</reference>